<comment type="caution">
    <text evidence="2">The sequence shown here is derived from an EMBL/GenBank/DDBJ whole genome shotgun (WGS) entry which is preliminary data.</text>
</comment>
<protein>
    <submittedName>
        <fullName evidence="2">Uncharacterized protein</fullName>
    </submittedName>
</protein>
<reference evidence="2 3" key="1">
    <citation type="submission" date="2007-01" db="EMBL/GenBank/DDBJ databases">
        <authorList>
            <person name="Haygood M."/>
            <person name="Podell S."/>
            <person name="Anderson C."/>
            <person name="Hopkinson B."/>
            <person name="Roe K."/>
            <person name="Barbeau K."/>
            <person name="Gaasterland T."/>
            <person name="Ferriera S."/>
            <person name="Johnson J."/>
            <person name="Kravitz S."/>
            <person name="Beeson K."/>
            <person name="Sutton G."/>
            <person name="Rogers Y.-H."/>
            <person name="Friedman R."/>
            <person name="Frazier M."/>
            <person name="Venter J.C."/>
        </authorList>
    </citation>
    <scope>NUCLEOTIDE SEQUENCE [LARGE SCALE GENOMIC DNA]</scope>
    <source>
        <strain evidence="2 3">ATCC 23134</strain>
    </source>
</reference>
<evidence type="ECO:0000313" key="3">
    <source>
        <dbReference type="Proteomes" id="UP000004095"/>
    </source>
</evidence>
<evidence type="ECO:0000313" key="2">
    <source>
        <dbReference type="EMBL" id="EAY31664.1"/>
    </source>
</evidence>
<sequence>MLATMMVMCVMWLVYMSVVIGLVTVGSVFSNSFIHNILQASF</sequence>
<dbReference type="Proteomes" id="UP000004095">
    <property type="component" value="Unassembled WGS sequence"/>
</dbReference>
<feature type="transmembrane region" description="Helical" evidence="1">
    <location>
        <begin position="12"/>
        <end position="34"/>
    </location>
</feature>
<name>A1ZDC4_MICM2</name>
<keyword evidence="1" id="KW-0472">Membrane</keyword>
<organism evidence="2 3">
    <name type="scientific">Microscilla marina ATCC 23134</name>
    <dbReference type="NCBI Taxonomy" id="313606"/>
    <lineage>
        <taxon>Bacteria</taxon>
        <taxon>Pseudomonadati</taxon>
        <taxon>Bacteroidota</taxon>
        <taxon>Cytophagia</taxon>
        <taxon>Cytophagales</taxon>
        <taxon>Microscillaceae</taxon>
        <taxon>Microscilla</taxon>
    </lineage>
</organism>
<proteinExistence type="predicted"/>
<accession>A1ZDC4</accession>
<keyword evidence="1" id="KW-1133">Transmembrane helix</keyword>
<keyword evidence="1" id="KW-0812">Transmembrane</keyword>
<keyword evidence="3" id="KW-1185">Reference proteome</keyword>
<evidence type="ECO:0000256" key="1">
    <source>
        <dbReference type="SAM" id="Phobius"/>
    </source>
</evidence>
<dbReference type="EMBL" id="AAWS01000002">
    <property type="protein sequence ID" value="EAY31664.1"/>
    <property type="molecule type" value="Genomic_DNA"/>
</dbReference>
<dbReference type="AlphaFoldDB" id="A1ZDC4"/>
<gene>
    <name evidence="2" type="ORF">M23134_05170</name>
</gene>